<protein>
    <submittedName>
        <fullName evidence="1">Uncharacterized protein</fullName>
    </submittedName>
</protein>
<reference evidence="1" key="2">
    <citation type="journal article" date="2015" name="Data Brief">
        <title>Shoot transcriptome of the giant reed, Arundo donax.</title>
        <authorList>
            <person name="Barrero R.A."/>
            <person name="Guerrero F.D."/>
            <person name="Moolhuijzen P."/>
            <person name="Goolsby J.A."/>
            <person name="Tidwell J."/>
            <person name="Bellgard S.E."/>
            <person name="Bellgard M.I."/>
        </authorList>
    </citation>
    <scope>NUCLEOTIDE SEQUENCE</scope>
    <source>
        <tissue evidence="1">Shoot tissue taken approximately 20 cm above the soil surface</tissue>
    </source>
</reference>
<evidence type="ECO:0000313" key="1">
    <source>
        <dbReference type="EMBL" id="JAD39541.1"/>
    </source>
</evidence>
<proteinExistence type="predicted"/>
<organism evidence="1">
    <name type="scientific">Arundo donax</name>
    <name type="common">Giant reed</name>
    <name type="synonym">Donax arundinaceus</name>
    <dbReference type="NCBI Taxonomy" id="35708"/>
    <lineage>
        <taxon>Eukaryota</taxon>
        <taxon>Viridiplantae</taxon>
        <taxon>Streptophyta</taxon>
        <taxon>Embryophyta</taxon>
        <taxon>Tracheophyta</taxon>
        <taxon>Spermatophyta</taxon>
        <taxon>Magnoliopsida</taxon>
        <taxon>Liliopsida</taxon>
        <taxon>Poales</taxon>
        <taxon>Poaceae</taxon>
        <taxon>PACMAD clade</taxon>
        <taxon>Arundinoideae</taxon>
        <taxon>Arundineae</taxon>
        <taxon>Arundo</taxon>
    </lineage>
</organism>
<dbReference type="AlphaFoldDB" id="A0A0A9QC76"/>
<dbReference type="EMBL" id="GBRH01258354">
    <property type="protein sequence ID" value="JAD39541.1"/>
    <property type="molecule type" value="Transcribed_RNA"/>
</dbReference>
<sequence length="59" mass="6615">MTKTPHLSMKALSPHHGSSLANRSLIRTLGISPIWWTPCLSELSSFGISCWNLKRCCCR</sequence>
<accession>A0A0A9QC76</accession>
<reference evidence="1" key="1">
    <citation type="submission" date="2014-09" db="EMBL/GenBank/DDBJ databases">
        <authorList>
            <person name="Magalhaes I.L.F."/>
            <person name="Oliveira U."/>
            <person name="Santos F.R."/>
            <person name="Vidigal T.H.D.A."/>
            <person name="Brescovit A.D."/>
            <person name="Santos A.J."/>
        </authorList>
    </citation>
    <scope>NUCLEOTIDE SEQUENCE</scope>
    <source>
        <tissue evidence="1">Shoot tissue taken approximately 20 cm above the soil surface</tissue>
    </source>
</reference>
<name>A0A0A9QC76_ARUDO</name>